<feature type="non-terminal residue" evidence="1">
    <location>
        <position position="75"/>
    </location>
</feature>
<dbReference type="EMBL" id="BGPR01171469">
    <property type="protein sequence ID" value="GBM32327.1"/>
    <property type="molecule type" value="Genomic_DNA"/>
</dbReference>
<evidence type="ECO:0000313" key="2">
    <source>
        <dbReference type="Proteomes" id="UP000499080"/>
    </source>
</evidence>
<reference evidence="1 2" key="1">
    <citation type="journal article" date="2019" name="Sci. Rep.">
        <title>Orb-weaving spider Araneus ventricosus genome elucidates the spidroin gene catalogue.</title>
        <authorList>
            <person name="Kono N."/>
            <person name="Nakamura H."/>
            <person name="Ohtoshi R."/>
            <person name="Moran D.A.P."/>
            <person name="Shinohara A."/>
            <person name="Yoshida Y."/>
            <person name="Fujiwara M."/>
            <person name="Mori M."/>
            <person name="Tomita M."/>
            <person name="Arakawa K."/>
        </authorList>
    </citation>
    <scope>NUCLEOTIDE SEQUENCE [LARGE SCALE GENOMIC DNA]</scope>
</reference>
<evidence type="ECO:0008006" key="3">
    <source>
        <dbReference type="Google" id="ProtNLM"/>
    </source>
</evidence>
<comment type="caution">
    <text evidence="1">The sequence shown here is derived from an EMBL/GenBank/DDBJ whole genome shotgun (WGS) entry which is preliminary data.</text>
</comment>
<sequence length="75" mass="8698">MSWPPNSPDLNPMDHIWDVIERELCSNTTMSEYLDFAWPLVRHLVQPVSSHVPKTRGIYAQARCSCFGGQRRRVI</sequence>
<dbReference type="OrthoDB" id="4843387at2759"/>
<dbReference type="AlphaFoldDB" id="A0A4Y2EUZ4"/>
<protein>
    <recommendedName>
        <fullName evidence="3">Tc1-like transposase DDE domain-containing protein</fullName>
    </recommendedName>
</protein>
<dbReference type="GO" id="GO:0003676">
    <property type="term" value="F:nucleic acid binding"/>
    <property type="evidence" value="ECO:0007669"/>
    <property type="project" value="InterPro"/>
</dbReference>
<evidence type="ECO:0000313" key="1">
    <source>
        <dbReference type="EMBL" id="GBM32327.1"/>
    </source>
</evidence>
<dbReference type="Gene3D" id="3.30.420.10">
    <property type="entry name" value="Ribonuclease H-like superfamily/Ribonuclease H"/>
    <property type="match status" value="1"/>
</dbReference>
<organism evidence="1 2">
    <name type="scientific">Araneus ventricosus</name>
    <name type="common">Orbweaver spider</name>
    <name type="synonym">Epeira ventricosa</name>
    <dbReference type="NCBI Taxonomy" id="182803"/>
    <lineage>
        <taxon>Eukaryota</taxon>
        <taxon>Metazoa</taxon>
        <taxon>Ecdysozoa</taxon>
        <taxon>Arthropoda</taxon>
        <taxon>Chelicerata</taxon>
        <taxon>Arachnida</taxon>
        <taxon>Araneae</taxon>
        <taxon>Araneomorphae</taxon>
        <taxon>Entelegynae</taxon>
        <taxon>Araneoidea</taxon>
        <taxon>Araneidae</taxon>
        <taxon>Araneus</taxon>
    </lineage>
</organism>
<proteinExistence type="predicted"/>
<accession>A0A4Y2EUZ4</accession>
<name>A0A4Y2EUZ4_ARAVE</name>
<dbReference type="InterPro" id="IPR036397">
    <property type="entry name" value="RNaseH_sf"/>
</dbReference>
<dbReference type="Proteomes" id="UP000499080">
    <property type="component" value="Unassembled WGS sequence"/>
</dbReference>
<keyword evidence="2" id="KW-1185">Reference proteome</keyword>
<gene>
    <name evidence="1" type="ORF">AVEN_122456_1</name>
</gene>